<dbReference type="AlphaFoldDB" id="A0A1T5JBI0"/>
<evidence type="ECO:0000256" key="1">
    <source>
        <dbReference type="SAM" id="MobiDB-lite"/>
    </source>
</evidence>
<dbReference type="GO" id="GO:0003677">
    <property type="term" value="F:DNA binding"/>
    <property type="evidence" value="ECO:0007669"/>
    <property type="project" value="InterPro"/>
</dbReference>
<feature type="compositionally biased region" description="Basic and acidic residues" evidence="1">
    <location>
        <begin position="9"/>
        <end position="21"/>
    </location>
</feature>
<evidence type="ECO:0000313" key="3">
    <source>
        <dbReference type="EMBL" id="SKC48755.1"/>
    </source>
</evidence>
<dbReference type="SUPFAM" id="SSF53041">
    <property type="entry name" value="Resolvase-like"/>
    <property type="match status" value="1"/>
</dbReference>
<dbReference type="InterPro" id="IPR038109">
    <property type="entry name" value="DNA_bind_recomb_sf"/>
</dbReference>
<evidence type="ECO:0000259" key="2">
    <source>
        <dbReference type="PROSITE" id="PS51737"/>
    </source>
</evidence>
<dbReference type="InterPro" id="IPR036162">
    <property type="entry name" value="Resolvase-like_N_sf"/>
</dbReference>
<accession>A0A1T5JBI0</accession>
<keyword evidence="4" id="KW-1185">Reference proteome</keyword>
<feature type="region of interest" description="Disordered" evidence="1">
    <location>
        <begin position="1"/>
        <end position="26"/>
    </location>
</feature>
<dbReference type="Gene3D" id="3.40.50.1390">
    <property type="entry name" value="Resolvase, N-terminal catalytic domain"/>
    <property type="match status" value="1"/>
</dbReference>
<reference evidence="3 4" key="1">
    <citation type="submission" date="2017-02" db="EMBL/GenBank/DDBJ databases">
        <authorList>
            <person name="Peterson S.W."/>
        </authorList>
    </citation>
    <scope>NUCLEOTIDE SEQUENCE [LARGE SCALE GENOMIC DNA]</scope>
    <source>
        <strain evidence="3 4">DSM 21481</strain>
    </source>
</reference>
<dbReference type="STRING" id="526729.SAMN04324258_1237"/>
<dbReference type="InterPro" id="IPR011109">
    <property type="entry name" value="DNA_bind_recombinase_dom"/>
</dbReference>
<gene>
    <name evidence="3" type="ORF">SAMN04324258_1237</name>
</gene>
<dbReference type="Pfam" id="PF13408">
    <property type="entry name" value="Zn_ribbon_recom"/>
    <property type="match status" value="1"/>
</dbReference>
<dbReference type="PANTHER" id="PTHR30461:SF23">
    <property type="entry name" value="DNA RECOMBINASE-RELATED"/>
    <property type="match status" value="1"/>
</dbReference>
<proteinExistence type="predicted"/>
<sequence length="485" mass="53001">MNWDDVPDAEYRRISDDKSGEGRGIARQGEETVALAAAAGRTLSHSPYVDPSVSAADGDAVRPAFERLLEDLEEGRVNGVVASTADRLVRRFDDLQRLLDIWDRAAEGPRVIRPILTATRAYDLHVPSDVMLLAMDVMAADQEIRRTRRRAVQSHLDNARRGRVGGGPRPFGWNDDRRTLHPVESAAVQGAVRDVVAGAAGWGQIANRWNRAGLRTPFDNTWIASNVRATLRNPRLAGIRTYKGEPVVHEDGTYVIGQWQPILTIEQWETYWAVVGPDRGVSRTREPRRYLLSGLLRCSRCAKKLVGKTTSTKGLIYACPPRGAGGCGGTSIRGGAAENLVEELVVQHLETGHGTTSRASMEFTGDAELEEIRATAACLFREIQDGKPSARRLTAIEALEEREALLMRERARSAAGAAREGGKTGDVRAAWHSSSWSTKRSAILDVLAVVVVMPPSGANNRVDPDRLVPTWLHGDSQTRAGHPSA</sequence>
<dbReference type="RefSeq" id="WP_079572497.1">
    <property type="nucleotide sequence ID" value="NZ_FUZQ01000002.1"/>
</dbReference>
<dbReference type="CDD" id="cd00338">
    <property type="entry name" value="Ser_Recombinase"/>
    <property type="match status" value="1"/>
</dbReference>
<dbReference type="Gene3D" id="3.90.1750.20">
    <property type="entry name" value="Putative Large Serine Recombinase, Chain B, Domain 2"/>
    <property type="match status" value="1"/>
</dbReference>
<dbReference type="EMBL" id="FUZQ01000002">
    <property type="protein sequence ID" value="SKC48755.1"/>
    <property type="molecule type" value="Genomic_DNA"/>
</dbReference>
<dbReference type="PANTHER" id="PTHR30461">
    <property type="entry name" value="DNA-INVERTASE FROM LAMBDOID PROPHAGE"/>
    <property type="match status" value="1"/>
</dbReference>
<dbReference type="Proteomes" id="UP000189777">
    <property type="component" value="Unassembled WGS sequence"/>
</dbReference>
<dbReference type="InterPro" id="IPR025827">
    <property type="entry name" value="Zn_ribbon_recom_dom"/>
</dbReference>
<dbReference type="Pfam" id="PF07508">
    <property type="entry name" value="Recombinase"/>
    <property type="match status" value="1"/>
</dbReference>
<organism evidence="3 4">
    <name type="scientific">Krasilnikoviella flava</name>
    <dbReference type="NCBI Taxonomy" id="526729"/>
    <lineage>
        <taxon>Bacteria</taxon>
        <taxon>Bacillati</taxon>
        <taxon>Actinomycetota</taxon>
        <taxon>Actinomycetes</taxon>
        <taxon>Micrococcales</taxon>
        <taxon>Promicromonosporaceae</taxon>
        <taxon>Krasilnikoviella</taxon>
    </lineage>
</organism>
<dbReference type="GO" id="GO:0000150">
    <property type="term" value="F:DNA strand exchange activity"/>
    <property type="evidence" value="ECO:0007669"/>
    <property type="project" value="InterPro"/>
</dbReference>
<name>A0A1T5JBI0_9MICO</name>
<protein>
    <submittedName>
        <fullName evidence="3">Site-specific DNA recombinase</fullName>
    </submittedName>
</protein>
<dbReference type="Pfam" id="PF00239">
    <property type="entry name" value="Resolvase"/>
    <property type="match status" value="1"/>
</dbReference>
<dbReference type="SMART" id="SM00857">
    <property type="entry name" value="Resolvase"/>
    <property type="match status" value="1"/>
</dbReference>
<feature type="domain" description="Recombinase" evidence="2">
    <location>
        <begin position="170"/>
        <end position="284"/>
    </location>
</feature>
<dbReference type="OrthoDB" id="4500247at2"/>
<evidence type="ECO:0000313" key="4">
    <source>
        <dbReference type="Proteomes" id="UP000189777"/>
    </source>
</evidence>
<dbReference type="InterPro" id="IPR050639">
    <property type="entry name" value="SSR_resolvase"/>
</dbReference>
<dbReference type="PROSITE" id="PS51737">
    <property type="entry name" value="RECOMBINASE_DNA_BIND"/>
    <property type="match status" value="1"/>
</dbReference>
<dbReference type="InterPro" id="IPR006119">
    <property type="entry name" value="Resolv_N"/>
</dbReference>